<dbReference type="EMBL" id="JANJYI010000008">
    <property type="protein sequence ID" value="KAK2640430.1"/>
    <property type="molecule type" value="Genomic_DNA"/>
</dbReference>
<feature type="compositionally biased region" description="Basic and acidic residues" evidence="1">
    <location>
        <begin position="107"/>
        <end position="129"/>
    </location>
</feature>
<dbReference type="PANTHER" id="PTHR32444">
    <property type="entry name" value="BULB-TYPE LECTIN DOMAIN-CONTAINING PROTEIN"/>
    <property type="match status" value="1"/>
</dbReference>
<organism evidence="2 3">
    <name type="scientific">Dipteronia dyeriana</name>
    <dbReference type="NCBI Taxonomy" id="168575"/>
    <lineage>
        <taxon>Eukaryota</taxon>
        <taxon>Viridiplantae</taxon>
        <taxon>Streptophyta</taxon>
        <taxon>Embryophyta</taxon>
        <taxon>Tracheophyta</taxon>
        <taxon>Spermatophyta</taxon>
        <taxon>Magnoliopsida</taxon>
        <taxon>eudicotyledons</taxon>
        <taxon>Gunneridae</taxon>
        <taxon>Pentapetalae</taxon>
        <taxon>rosids</taxon>
        <taxon>malvids</taxon>
        <taxon>Sapindales</taxon>
        <taxon>Sapindaceae</taxon>
        <taxon>Hippocastanoideae</taxon>
        <taxon>Acereae</taxon>
        <taxon>Dipteronia</taxon>
    </lineage>
</organism>
<evidence type="ECO:0000256" key="1">
    <source>
        <dbReference type="SAM" id="MobiDB-lite"/>
    </source>
</evidence>
<evidence type="ECO:0000313" key="3">
    <source>
        <dbReference type="Proteomes" id="UP001280121"/>
    </source>
</evidence>
<protein>
    <submittedName>
        <fullName evidence="2">Uncharacterized protein</fullName>
    </submittedName>
</protein>
<name>A0AAD9TQK0_9ROSI</name>
<dbReference type="Proteomes" id="UP001280121">
    <property type="component" value="Unassembled WGS sequence"/>
</dbReference>
<accession>A0AAD9TQK0</accession>
<dbReference type="AlphaFoldDB" id="A0AAD9TQK0"/>
<comment type="caution">
    <text evidence="2">The sequence shown here is derived from an EMBL/GenBank/DDBJ whole genome shotgun (WGS) entry which is preliminary data.</text>
</comment>
<reference evidence="2" key="1">
    <citation type="journal article" date="2023" name="Plant J.">
        <title>Genome sequences and population genomics provide insights into the demographic history, inbreeding, and mutation load of two 'living fossil' tree species of Dipteronia.</title>
        <authorList>
            <person name="Feng Y."/>
            <person name="Comes H.P."/>
            <person name="Chen J."/>
            <person name="Zhu S."/>
            <person name="Lu R."/>
            <person name="Zhang X."/>
            <person name="Li P."/>
            <person name="Qiu J."/>
            <person name="Olsen K.M."/>
            <person name="Qiu Y."/>
        </authorList>
    </citation>
    <scope>NUCLEOTIDE SEQUENCE</scope>
    <source>
        <strain evidence="2">KIB01</strain>
    </source>
</reference>
<dbReference type="PANTHER" id="PTHR32444:SF183">
    <property type="entry name" value="APPLE DOMAIN-CONTAINING PROTEIN"/>
    <property type="match status" value="1"/>
</dbReference>
<proteinExistence type="predicted"/>
<gene>
    <name evidence="2" type="ORF">Ddye_028225</name>
</gene>
<sequence length="129" mass="14735">MRKGSKPGNCYCTITLSFDHPTDTLLPGIKLGSNFVTGLDKNLSFWKSLEDLAPGQFSVDRSSPISTANVKVPGNKYPGTTREFWLCRVCEISEKVDHEFEEEQKEEEQKEEDRSDQERKISSELRKSF</sequence>
<keyword evidence="3" id="KW-1185">Reference proteome</keyword>
<evidence type="ECO:0000313" key="2">
    <source>
        <dbReference type="EMBL" id="KAK2640430.1"/>
    </source>
</evidence>
<feature type="region of interest" description="Disordered" evidence="1">
    <location>
        <begin position="98"/>
        <end position="129"/>
    </location>
</feature>